<feature type="domain" description="Heterokaryon incompatibility" evidence="1">
    <location>
        <begin position="52"/>
        <end position="183"/>
    </location>
</feature>
<evidence type="ECO:0000313" key="3">
    <source>
        <dbReference type="Proteomes" id="UP000800036"/>
    </source>
</evidence>
<accession>A0A6A5VHU6</accession>
<organism evidence="2 3">
    <name type="scientific">Bimuria novae-zelandiae CBS 107.79</name>
    <dbReference type="NCBI Taxonomy" id="1447943"/>
    <lineage>
        <taxon>Eukaryota</taxon>
        <taxon>Fungi</taxon>
        <taxon>Dikarya</taxon>
        <taxon>Ascomycota</taxon>
        <taxon>Pezizomycotina</taxon>
        <taxon>Dothideomycetes</taxon>
        <taxon>Pleosporomycetidae</taxon>
        <taxon>Pleosporales</taxon>
        <taxon>Massarineae</taxon>
        <taxon>Didymosphaeriaceae</taxon>
        <taxon>Bimuria</taxon>
    </lineage>
</organism>
<dbReference type="Pfam" id="PF06985">
    <property type="entry name" value="HET"/>
    <property type="match status" value="1"/>
</dbReference>
<sequence>MDAGTDTPCAPDLVYPPLDVDSRQIRLLEILDNQERIECVLETYDVSEADEYIALSYTWGSDDASHVITINDCDFRVRKNLFDFLSFARQSLPGELLWIDQICIDQNNVREKNHQVRFMSKIYKNAESVVAWLGAAENDSDFAMDYLASPLPDPESDNTPRLEKALMSLFSRPYWSRQWIVQELKLARSAMFFCGEQWVTGSDFRDFIPFGDTMEMDVRGSHPVVHKLFAGKISQYGRPSYNAVDPSEPYAPPILLDINEEEKKEAADLLRTIYLYCNHQCVDSRDKVYGLLGLSSEPESIMKVDYTKTAAELFWDVVNISVSVIPVSRKGGDGDAMHVTLGELIDRWAHFFAKLSIEMNVATETLLEATAVELGKTFEALQEARITKGI</sequence>
<dbReference type="OrthoDB" id="5386682at2759"/>
<keyword evidence="3" id="KW-1185">Reference proteome</keyword>
<dbReference type="EMBL" id="ML976667">
    <property type="protein sequence ID" value="KAF1976248.1"/>
    <property type="molecule type" value="Genomic_DNA"/>
</dbReference>
<dbReference type="InterPro" id="IPR010730">
    <property type="entry name" value="HET"/>
</dbReference>
<name>A0A6A5VHU6_9PLEO</name>
<evidence type="ECO:0000259" key="1">
    <source>
        <dbReference type="Pfam" id="PF06985"/>
    </source>
</evidence>
<dbReference type="PANTHER" id="PTHR24148:SF73">
    <property type="entry name" value="HET DOMAIN PROTEIN (AFU_ORTHOLOGUE AFUA_8G01020)"/>
    <property type="match status" value="1"/>
</dbReference>
<proteinExistence type="predicted"/>
<dbReference type="Proteomes" id="UP000800036">
    <property type="component" value="Unassembled WGS sequence"/>
</dbReference>
<dbReference type="InterPro" id="IPR052895">
    <property type="entry name" value="HetReg/Transcr_Mod"/>
</dbReference>
<reference evidence="2" key="1">
    <citation type="journal article" date="2020" name="Stud. Mycol.">
        <title>101 Dothideomycetes genomes: a test case for predicting lifestyles and emergence of pathogens.</title>
        <authorList>
            <person name="Haridas S."/>
            <person name="Albert R."/>
            <person name="Binder M."/>
            <person name="Bloem J."/>
            <person name="Labutti K."/>
            <person name="Salamov A."/>
            <person name="Andreopoulos B."/>
            <person name="Baker S."/>
            <person name="Barry K."/>
            <person name="Bills G."/>
            <person name="Bluhm B."/>
            <person name="Cannon C."/>
            <person name="Castanera R."/>
            <person name="Culley D."/>
            <person name="Daum C."/>
            <person name="Ezra D."/>
            <person name="Gonzalez J."/>
            <person name="Henrissat B."/>
            <person name="Kuo A."/>
            <person name="Liang C."/>
            <person name="Lipzen A."/>
            <person name="Lutzoni F."/>
            <person name="Magnuson J."/>
            <person name="Mondo S."/>
            <person name="Nolan M."/>
            <person name="Ohm R."/>
            <person name="Pangilinan J."/>
            <person name="Park H.-J."/>
            <person name="Ramirez L."/>
            <person name="Alfaro M."/>
            <person name="Sun H."/>
            <person name="Tritt A."/>
            <person name="Yoshinaga Y."/>
            <person name="Zwiers L.-H."/>
            <person name="Turgeon B."/>
            <person name="Goodwin S."/>
            <person name="Spatafora J."/>
            <person name="Crous P."/>
            <person name="Grigoriev I."/>
        </authorList>
    </citation>
    <scope>NUCLEOTIDE SEQUENCE</scope>
    <source>
        <strain evidence="2">CBS 107.79</strain>
    </source>
</reference>
<protein>
    <submittedName>
        <fullName evidence="2">HET-domain-containing protein</fullName>
    </submittedName>
</protein>
<evidence type="ECO:0000313" key="2">
    <source>
        <dbReference type="EMBL" id="KAF1976248.1"/>
    </source>
</evidence>
<dbReference type="PANTHER" id="PTHR24148">
    <property type="entry name" value="ANKYRIN REPEAT DOMAIN-CONTAINING PROTEIN 39 HOMOLOG-RELATED"/>
    <property type="match status" value="1"/>
</dbReference>
<gene>
    <name evidence="2" type="ORF">BU23DRAFT_502072</name>
</gene>
<dbReference type="AlphaFoldDB" id="A0A6A5VHU6"/>